<dbReference type="InterPro" id="IPR023184">
    <property type="entry name" value="Ubol_cytC_Rdtase_hinge_dom"/>
</dbReference>
<dbReference type="GO" id="GO:0005743">
    <property type="term" value="C:mitochondrial inner membrane"/>
    <property type="evidence" value="ECO:0007669"/>
    <property type="project" value="UniProtKB-SubCell"/>
</dbReference>
<evidence type="ECO:0000313" key="11">
    <source>
        <dbReference type="EMBL" id="KAJ7307648.1"/>
    </source>
</evidence>
<evidence type="ECO:0000256" key="2">
    <source>
        <dbReference type="ARBA" id="ARBA00006498"/>
    </source>
</evidence>
<comment type="caution">
    <text evidence="11">The sequence shown here is derived from an EMBL/GenBank/DDBJ whole genome shotgun (WGS) entry which is preliminary data.</text>
</comment>
<comment type="similarity">
    <text evidence="2">Belongs to the UQCRH/QCR6 family.</text>
</comment>
<keyword evidence="3" id="KW-0813">Transport</keyword>
<keyword evidence="6" id="KW-0249">Electron transport</keyword>
<feature type="region of interest" description="Disordered" evidence="9">
    <location>
        <begin position="39"/>
        <end position="68"/>
    </location>
</feature>
<evidence type="ECO:0000259" key="10">
    <source>
        <dbReference type="Pfam" id="PF02320"/>
    </source>
</evidence>
<gene>
    <name evidence="11" type="ORF">DFH08DRAFT_975471</name>
</gene>
<evidence type="ECO:0000256" key="9">
    <source>
        <dbReference type="SAM" id="MobiDB-lite"/>
    </source>
</evidence>
<keyword evidence="8" id="KW-0472">Membrane</keyword>
<comment type="subcellular location">
    <subcellularLocation>
        <location evidence="1">Mitochondrion inner membrane</location>
    </subcellularLocation>
</comment>
<feature type="domain" description="Ubiquinol-cytochrome C reductase hinge" evidence="10">
    <location>
        <begin position="63"/>
        <end position="111"/>
    </location>
</feature>
<evidence type="ECO:0000256" key="5">
    <source>
        <dbReference type="ARBA" id="ARBA00022792"/>
    </source>
</evidence>
<dbReference type="SUPFAM" id="SSF81531">
    <property type="entry name" value="Non-heme 11 kDa protein of cytochrome bc1 complex (Ubiquinol-cytochrome c reductase)"/>
    <property type="match status" value="1"/>
</dbReference>
<name>A0AAD6Z4F9_9AGAR</name>
<dbReference type="EMBL" id="JARIHO010000088">
    <property type="protein sequence ID" value="KAJ7307648.1"/>
    <property type="molecule type" value="Genomic_DNA"/>
</dbReference>
<evidence type="ECO:0000256" key="8">
    <source>
        <dbReference type="ARBA" id="ARBA00023136"/>
    </source>
</evidence>
<accession>A0AAD6Z4F9</accession>
<protein>
    <recommendedName>
        <fullName evidence="10">Ubiquinol-cytochrome C reductase hinge domain-containing protein</fullName>
    </recommendedName>
</protein>
<keyword evidence="7" id="KW-0496">Mitochondrion</keyword>
<evidence type="ECO:0000313" key="12">
    <source>
        <dbReference type="Proteomes" id="UP001218218"/>
    </source>
</evidence>
<feature type="compositionally biased region" description="Basic and acidic residues" evidence="9">
    <location>
        <begin position="39"/>
        <end position="56"/>
    </location>
</feature>
<dbReference type="Proteomes" id="UP001218218">
    <property type="component" value="Unassembled WGS sequence"/>
</dbReference>
<evidence type="ECO:0000256" key="1">
    <source>
        <dbReference type="ARBA" id="ARBA00004273"/>
    </source>
</evidence>
<keyword evidence="4" id="KW-0679">Respiratory chain</keyword>
<evidence type="ECO:0000256" key="7">
    <source>
        <dbReference type="ARBA" id="ARBA00023128"/>
    </source>
</evidence>
<reference evidence="11" key="1">
    <citation type="submission" date="2023-03" db="EMBL/GenBank/DDBJ databases">
        <title>Massive genome expansion in bonnet fungi (Mycena s.s.) driven by repeated elements and novel gene families across ecological guilds.</title>
        <authorList>
            <consortium name="Lawrence Berkeley National Laboratory"/>
            <person name="Harder C.B."/>
            <person name="Miyauchi S."/>
            <person name="Viragh M."/>
            <person name="Kuo A."/>
            <person name="Thoen E."/>
            <person name="Andreopoulos B."/>
            <person name="Lu D."/>
            <person name="Skrede I."/>
            <person name="Drula E."/>
            <person name="Henrissat B."/>
            <person name="Morin E."/>
            <person name="Kohler A."/>
            <person name="Barry K."/>
            <person name="LaButti K."/>
            <person name="Morin E."/>
            <person name="Salamov A."/>
            <person name="Lipzen A."/>
            <person name="Mereny Z."/>
            <person name="Hegedus B."/>
            <person name="Baldrian P."/>
            <person name="Stursova M."/>
            <person name="Weitz H."/>
            <person name="Taylor A."/>
            <person name="Grigoriev I.V."/>
            <person name="Nagy L.G."/>
            <person name="Martin F."/>
            <person name="Kauserud H."/>
        </authorList>
    </citation>
    <scope>NUCLEOTIDE SEQUENCE</scope>
    <source>
        <strain evidence="11">CBHHK002</strain>
    </source>
</reference>
<dbReference type="Gene3D" id="1.10.287.20">
    <property type="entry name" value="Ubiquinol-cytochrome C reductase hinge domain"/>
    <property type="match status" value="1"/>
</dbReference>
<proteinExistence type="inferred from homology"/>
<keyword evidence="12" id="KW-1185">Reference proteome</keyword>
<dbReference type="AlphaFoldDB" id="A0AAD6Z4F9"/>
<evidence type="ECO:0000256" key="4">
    <source>
        <dbReference type="ARBA" id="ARBA00022660"/>
    </source>
</evidence>
<keyword evidence="5" id="KW-0999">Mitochondrion inner membrane</keyword>
<evidence type="ECO:0000256" key="3">
    <source>
        <dbReference type="ARBA" id="ARBA00022448"/>
    </source>
</evidence>
<evidence type="ECO:0000256" key="6">
    <source>
        <dbReference type="ARBA" id="ARBA00022982"/>
    </source>
</evidence>
<dbReference type="Pfam" id="PF02320">
    <property type="entry name" value="UCR_hinge"/>
    <property type="match status" value="1"/>
</dbReference>
<sequence>MSITGPTGSLVTSVTSHTLPHRLVPFVFLPCDSRGGTEARRVRAGVRNEEAPKEAAAEEEPEDEHPKIREECEASPACAPMKHHFEKCQEKVNAGEGYKGEDCVDEMCVYVPSMPARSVLTDVDPDLTFPSRDAHPLHMMLCSEACAAPKLFSKLR</sequence>
<dbReference type="InterPro" id="IPR036811">
    <property type="entry name" value="Ubol_cytC_Rdtase_hinge_dom_sf"/>
</dbReference>
<organism evidence="11 12">
    <name type="scientific">Mycena albidolilacea</name>
    <dbReference type="NCBI Taxonomy" id="1033008"/>
    <lineage>
        <taxon>Eukaryota</taxon>
        <taxon>Fungi</taxon>
        <taxon>Dikarya</taxon>
        <taxon>Basidiomycota</taxon>
        <taxon>Agaricomycotina</taxon>
        <taxon>Agaricomycetes</taxon>
        <taxon>Agaricomycetidae</taxon>
        <taxon>Agaricales</taxon>
        <taxon>Marasmiineae</taxon>
        <taxon>Mycenaceae</taxon>
        <taxon>Mycena</taxon>
    </lineage>
</organism>